<feature type="region of interest" description="Disordered" evidence="1">
    <location>
        <begin position="195"/>
        <end position="232"/>
    </location>
</feature>
<feature type="compositionally biased region" description="Polar residues" evidence="1">
    <location>
        <begin position="195"/>
        <end position="205"/>
    </location>
</feature>
<accession>F4SCP7</accession>
<evidence type="ECO:0000256" key="1">
    <source>
        <dbReference type="SAM" id="MobiDB-lite"/>
    </source>
</evidence>
<keyword evidence="3" id="KW-1185">Reference proteome</keyword>
<dbReference type="EMBL" id="GL883215">
    <property type="protein sequence ID" value="EGF97583.1"/>
    <property type="molecule type" value="Genomic_DNA"/>
</dbReference>
<dbReference type="GeneID" id="18931356"/>
<sequence length="232" mass="25415">MEQEGELVPDPNGSTVPGYHVSLLQGHHLESIHTTAQPKKKQNKVQTTTATHPVHNLDSTQYLYDLPQLPSPHQINATDSTIDKSLTLDADDLKSTNPAPGSDCSSRLPSPGQIFHTLPDLSVQTLPHANFDCDDNLGSLTRSFSLPDQADQDQQENLMANNSNNSFPPCLQEFNTVSTKPPTFNRLVDYDSEHSFSTNVSQASRPPTPPHDCLPDPLLLPPDSLTHKTTPL</sequence>
<dbReference type="HOGENOM" id="CLU_1195106_0_0_1"/>
<dbReference type="InParanoid" id="F4SCP7"/>
<feature type="compositionally biased region" description="Low complexity" evidence="1">
    <location>
        <begin position="215"/>
        <end position="224"/>
    </location>
</feature>
<feature type="region of interest" description="Disordered" evidence="1">
    <location>
        <begin position="1"/>
        <end position="49"/>
    </location>
</feature>
<dbReference type="AlphaFoldDB" id="F4SCP7"/>
<evidence type="ECO:0000313" key="3">
    <source>
        <dbReference type="Proteomes" id="UP000001072"/>
    </source>
</evidence>
<name>F4SCP7_MELLP</name>
<gene>
    <name evidence="2" type="ORF">MELLADRAFT_69899</name>
</gene>
<reference evidence="3" key="1">
    <citation type="journal article" date="2011" name="Proc. Natl. Acad. Sci. U.S.A.">
        <title>Obligate biotrophy features unraveled by the genomic analysis of rust fungi.</title>
        <authorList>
            <person name="Duplessis S."/>
            <person name="Cuomo C.A."/>
            <person name="Lin Y.-C."/>
            <person name="Aerts A."/>
            <person name="Tisserant E."/>
            <person name="Veneault-Fourrey C."/>
            <person name="Joly D.L."/>
            <person name="Hacquard S."/>
            <person name="Amselem J."/>
            <person name="Cantarel B.L."/>
            <person name="Chiu R."/>
            <person name="Coutinho P.M."/>
            <person name="Feau N."/>
            <person name="Field M."/>
            <person name="Frey P."/>
            <person name="Gelhaye E."/>
            <person name="Goldberg J."/>
            <person name="Grabherr M.G."/>
            <person name="Kodira C.D."/>
            <person name="Kohler A."/>
            <person name="Kuees U."/>
            <person name="Lindquist E.A."/>
            <person name="Lucas S.M."/>
            <person name="Mago R."/>
            <person name="Mauceli E."/>
            <person name="Morin E."/>
            <person name="Murat C."/>
            <person name="Pangilinan J.L."/>
            <person name="Park R."/>
            <person name="Pearson M."/>
            <person name="Quesneville H."/>
            <person name="Rouhier N."/>
            <person name="Sakthikumar S."/>
            <person name="Salamov A.A."/>
            <person name="Schmutz J."/>
            <person name="Selles B."/>
            <person name="Shapiro H."/>
            <person name="Tanguay P."/>
            <person name="Tuskan G.A."/>
            <person name="Henrissat B."/>
            <person name="Van de Peer Y."/>
            <person name="Rouze P."/>
            <person name="Ellis J.G."/>
            <person name="Dodds P.N."/>
            <person name="Schein J.E."/>
            <person name="Zhong S."/>
            <person name="Hamelin R.C."/>
            <person name="Grigoriev I.V."/>
            <person name="Szabo L.J."/>
            <person name="Martin F."/>
        </authorList>
    </citation>
    <scope>NUCLEOTIDE SEQUENCE [LARGE SCALE GENOMIC DNA]</scope>
    <source>
        <strain evidence="3">98AG31 / pathotype 3-4-7</strain>
    </source>
</reference>
<dbReference type="RefSeq" id="XP_007419151.1">
    <property type="nucleotide sequence ID" value="XM_007419089.1"/>
</dbReference>
<dbReference type="Proteomes" id="UP000001072">
    <property type="component" value="Unassembled WGS sequence"/>
</dbReference>
<proteinExistence type="predicted"/>
<evidence type="ECO:0000313" key="2">
    <source>
        <dbReference type="EMBL" id="EGF97583.1"/>
    </source>
</evidence>
<protein>
    <submittedName>
        <fullName evidence="2">Uncharacterized protein</fullName>
    </submittedName>
</protein>
<dbReference type="VEuPathDB" id="FungiDB:MELLADRAFT_69899"/>
<organism evidence="3">
    <name type="scientific">Melampsora larici-populina (strain 98AG31 / pathotype 3-4-7)</name>
    <name type="common">Poplar leaf rust fungus</name>
    <dbReference type="NCBI Taxonomy" id="747676"/>
    <lineage>
        <taxon>Eukaryota</taxon>
        <taxon>Fungi</taxon>
        <taxon>Dikarya</taxon>
        <taxon>Basidiomycota</taxon>
        <taxon>Pucciniomycotina</taxon>
        <taxon>Pucciniomycetes</taxon>
        <taxon>Pucciniales</taxon>
        <taxon>Melampsoraceae</taxon>
        <taxon>Melampsora</taxon>
    </lineage>
</organism>
<dbReference type="KEGG" id="mlr:MELLADRAFT_69899"/>